<dbReference type="InterPro" id="IPR058192">
    <property type="entry name" value="WHD_ROQ1-like"/>
</dbReference>
<keyword evidence="3" id="KW-0378">Hydrolase</keyword>
<dbReference type="Proteomes" id="UP000489600">
    <property type="component" value="Unassembled WGS sequence"/>
</dbReference>
<organism evidence="6 7">
    <name type="scientific">Arabis nemorensis</name>
    <dbReference type="NCBI Taxonomy" id="586526"/>
    <lineage>
        <taxon>Eukaryota</taxon>
        <taxon>Viridiplantae</taxon>
        <taxon>Streptophyta</taxon>
        <taxon>Embryophyta</taxon>
        <taxon>Tracheophyta</taxon>
        <taxon>Spermatophyta</taxon>
        <taxon>Magnoliopsida</taxon>
        <taxon>eudicotyledons</taxon>
        <taxon>Gunneridae</taxon>
        <taxon>Pentapetalae</taxon>
        <taxon>rosids</taxon>
        <taxon>malvids</taxon>
        <taxon>Brassicales</taxon>
        <taxon>Brassicaceae</taxon>
        <taxon>Arabideae</taxon>
        <taxon>Arabis</taxon>
    </lineage>
</organism>
<dbReference type="SUPFAM" id="SSF52540">
    <property type="entry name" value="P-loop containing nucleoside triphosphate hydrolases"/>
    <property type="match status" value="1"/>
</dbReference>
<dbReference type="AlphaFoldDB" id="A0A565AXF7"/>
<dbReference type="FunFam" id="3.40.50.300:FF:001002">
    <property type="entry name" value="Disease resistance protein (TIR-NBS-LRR class)"/>
    <property type="match status" value="1"/>
</dbReference>
<protein>
    <submittedName>
        <fullName evidence="6">Uncharacterized protein</fullName>
    </submittedName>
</protein>
<dbReference type="OrthoDB" id="1044955at2759"/>
<dbReference type="PANTHER" id="PTHR11017">
    <property type="entry name" value="LEUCINE-RICH REPEAT-CONTAINING PROTEIN"/>
    <property type="match status" value="1"/>
</dbReference>
<evidence type="ECO:0000259" key="4">
    <source>
        <dbReference type="Pfam" id="PF00931"/>
    </source>
</evidence>
<keyword evidence="7" id="KW-1185">Reference proteome</keyword>
<dbReference type="FunFam" id="1.10.8.430:FF:000002">
    <property type="entry name" value="Disease resistance protein (TIR-NBS-LRR class)"/>
    <property type="match status" value="1"/>
</dbReference>
<evidence type="ECO:0000259" key="5">
    <source>
        <dbReference type="Pfam" id="PF23282"/>
    </source>
</evidence>
<proteinExistence type="predicted"/>
<feature type="domain" description="NB-ARC" evidence="4">
    <location>
        <begin position="5"/>
        <end position="178"/>
    </location>
</feature>
<evidence type="ECO:0000313" key="7">
    <source>
        <dbReference type="Proteomes" id="UP000489600"/>
    </source>
</evidence>
<dbReference type="Gene3D" id="3.40.50.300">
    <property type="entry name" value="P-loop containing nucleotide triphosphate hydrolases"/>
    <property type="match status" value="1"/>
</dbReference>
<evidence type="ECO:0000313" key="6">
    <source>
        <dbReference type="EMBL" id="VVA93574.1"/>
    </source>
</evidence>
<reference evidence="6" key="1">
    <citation type="submission" date="2019-07" db="EMBL/GenBank/DDBJ databases">
        <authorList>
            <person name="Dittberner H."/>
        </authorList>
    </citation>
    <scope>NUCLEOTIDE SEQUENCE [LARGE SCALE GENOMIC DNA]</scope>
</reference>
<dbReference type="GO" id="GO:0043531">
    <property type="term" value="F:ADP binding"/>
    <property type="evidence" value="ECO:0007669"/>
    <property type="project" value="InterPro"/>
</dbReference>
<dbReference type="Pfam" id="PF00931">
    <property type="entry name" value="NB-ARC"/>
    <property type="match status" value="1"/>
</dbReference>
<evidence type="ECO:0000256" key="2">
    <source>
        <dbReference type="ARBA" id="ARBA00022737"/>
    </source>
</evidence>
<dbReference type="PRINTS" id="PR00364">
    <property type="entry name" value="DISEASERSIST"/>
</dbReference>
<dbReference type="GO" id="GO:0006952">
    <property type="term" value="P:defense response"/>
    <property type="evidence" value="ECO:0007669"/>
    <property type="project" value="InterPro"/>
</dbReference>
<dbReference type="InterPro" id="IPR027417">
    <property type="entry name" value="P-loop_NTPase"/>
</dbReference>
<gene>
    <name evidence="6" type="ORF">ANE_LOCUS4019</name>
</gene>
<dbReference type="InterPro" id="IPR044974">
    <property type="entry name" value="Disease_R_plants"/>
</dbReference>
<comment type="caution">
    <text evidence="6">The sequence shown here is derived from an EMBL/GenBank/DDBJ whole genome shotgun (WGS) entry which is preliminary data.</text>
</comment>
<accession>A0A565AXF7</accession>
<evidence type="ECO:0000256" key="3">
    <source>
        <dbReference type="ARBA" id="ARBA00022801"/>
    </source>
</evidence>
<evidence type="ECO:0000256" key="1">
    <source>
        <dbReference type="ARBA" id="ARBA00022614"/>
    </source>
</evidence>
<dbReference type="Pfam" id="PF23282">
    <property type="entry name" value="WHD_ROQ1"/>
    <property type="match status" value="1"/>
</dbReference>
<dbReference type="InterPro" id="IPR042197">
    <property type="entry name" value="Apaf_helical"/>
</dbReference>
<dbReference type="EMBL" id="CABITT030000002">
    <property type="protein sequence ID" value="VVA93574.1"/>
    <property type="molecule type" value="Genomic_DNA"/>
</dbReference>
<dbReference type="Gene3D" id="1.10.8.430">
    <property type="entry name" value="Helical domain of apoptotic protease-activating factors"/>
    <property type="match status" value="1"/>
</dbReference>
<dbReference type="InterPro" id="IPR002182">
    <property type="entry name" value="NB-ARC"/>
</dbReference>
<keyword evidence="2" id="KW-0677">Repeat</keyword>
<keyword evidence="1" id="KW-0433">Leucine-rich repeat</keyword>
<feature type="domain" description="Disease resistance protein Roq1-like winged-helix" evidence="5">
    <location>
        <begin position="247"/>
        <end position="304"/>
    </location>
</feature>
<dbReference type="GO" id="GO:0016787">
    <property type="term" value="F:hydrolase activity"/>
    <property type="evidence" value="ECO:0007669"/>
    <property type="project" value="UniProtKB-KW"/>
</dbReference>
<name>A0A565AXF7_9BRAS</name>
<dbReference type="PANTHER" id="PTHR11017:SF543">
    <property type="entry name" value="TIR DOMAIN-CONTAINING PROTEIN"/>
    <property type="match status" value="1"/>
</dbReference>
<sequence>MVGIEAHLDKLQSLLQLEYEDGAMIVGIFGPAGIDKTTIARALHSRLSSSFDLTCSMENIRGSYDSGLDEYGLKLRLQEQLLSKTLNQNVMRIFHLGTVKERLCDLKLLTILDDVNDVKQLEALANETTWFGPGSRIIVTTEDQVLLQQHGFDITYHVDFPSREEALEILCRYAFRQSSSPVGFEQLPERITDLCSNLPLGLRVMGSSLRGKNEDDWEVILHRLENSLDQDVERVLRVGYDSLHDYDQSLFLHIAFFFNYEDDNHVIAMLADSNLDVSLGLKTLAYKSLIHVESNSSSLSHVLLDCFTMEVGERMLVKEVHKSKMEVGFVVNKFGSLIHT</sequence>